<feature type="domain" description="RING-type" evidence="7">
    <location>
        <begin position="96"/>
        <end position="137"/>
    </location>
</feature>
<dbReference type="PANTHER" id="PTHR12618:SF20">
    <property type="entry name" value="PHD AND RING FINGER DOMAIN-CONTAINING PROTEIN 1"/>
    <property type="match status" value="1"/>
</dbReference>
<dbReference type="InterPro" id="IPR047157">
    <property type="entry name" value="PHRF1/Atg35"/>
</dbReference>
<dbReference type="SMART" id="SM00249">
    <property type="entry name" value="PHD"/>
    <property type="match status" value="1"/>
</dbReference>
<evidence type="ECO:0000256" key="5">
    <source>
        <dbReference type="SAM" id="MobiDB-lite"/>
    </source>
</evidence>
<dbReference type="PROSITE" id="PS50016">
    <property type="entry name" value="ZF_PHD_2"/>
    <property type="match status" value="1"/>
</dbReference>
<dbReference type="InterPro" id="IPR001841">
    <property type="entry name" value="Znf_RING"/>
</dbReference>
<evidence type="ECO:0000259" key="6">
    <source>
        <dbReference type="PROSITE" id="PS50016"/>
    </source>
</evidence>
<dbReference type="AlphaFoldDB" id="A0A3Q3XJ15"/>
<dbReference type="OMA" id="MCPECVI"/>
<dbReference type="InterPro" id="IPR017907">
    <property type="entry name" value="Znf_RING_CS"/>
</dbReference>
<dbReference type="SUPFAM" id="SSF57903">
    <property type="entry name" value="FYVE/PHD zinc finger"/>
    <property type="match status" value="1"/>
</dbReference>
<evidence type="ECO:0000256" key="1">
    <source>
        <dbReference type="ARBA" id="ARBA00022723"/>
    </source>
</evidence>
<reference evidence="8" key="2">
    <citation type="submission" date="2025-09" db="UniProtKB">
        <authorList>
            <consortium name="Ensembl"/>
        </authorList>
    </citation>
    <scope>IDENTIFICATION</scope>
</reference>
<evidence type="ECO:0008006" key="10">
    <source>
        <dbReference type="Google" id="ProtNLM"/>
    </source>
</evidence>
<dbReference type="Pfam" id="PF13639">
    <property type="entry name" value="zf-RING_2"/>
    <property type="match status" value="1"/>
</dbReference>
<dbReference type="Gene3D" id="2.30.30.1150">
    <property type="match status" value="1"/>
</dbReference>
<reference evidence="8" key="1">
    <citation type="submission" date="2025-08" db="UniProtKB">
        <authorList>
            <consortium name="Ensembl"/>
        </authorList>
    </citation>
    <scope>IDENTIFICATION</scope>
</reference>
<dbReference type="Proteomes" id="UP000261620">
    <property type="component" value="Unplaced"/>
</dbReference>
<evidence type="ECO:0000256" key="3">
    <source>
        <dbReference type="ARBA" id="ARBA00022833"/>
    </source>
</evidence>
<evidence type="ECO:0000313" key="9">
    <source>
        <dbReference type="Proteomes" id="UP000261620"/>
    </source>
</evidence>
<dbReference type="PROSITE" id="PS01359">
    <property type="entry name" value="ZF_PHD_1"/>
    <property type="match status" value="1"/>
</dbReference>
<dbReference type="GO" id="GO:0008270">
    <property type="term" value="F:zinc ion binding"/>
    <property type="evidence" value="ECO:0007669"/>
    <property type="project" value="UniProtKB-KW"/>
</dbReference>
<dbReference type="InterPro" id="IPR013083">
    <property type="entry name" value="Znf_RING/FYVE/PHD"/>
</dbReference>
<dbReference type="PROSITE" id="PS50089">
    <property type="entry name" value="ZF_RING_2"/>
    <property type="match status" value="1"/>
</dbReference>
<feature type="domain" description="PHD-type" evidence="6">
    <location>
        <begin position="177"/>
        <end position="227"/>
    </location>
</feature>
<keyword evidence="3" id="KW-0862">Zinc</keyword>
<proteinExistence type="predicted"/>
<dbReference type="Gene3D" id="3.30.40.10">
    <property type="entry name" value="Zinc/RING finger domain, C3HC4 (zinc finger)"/>
    <property type="match status" value="1"/>
</dbReference>
<dbReference type="InterPro" id="IPR011011">
    <property type="entry name" value="Znf_FYVE_PHD"/>
</dbReference>
<keyword evidence="2 4" id="KW-0863">Zinc-finger</keyword>
<keyword evidence="1" id="KW-0479">Metal-binding</keyword>
<dbReference type="CDD" id="cd15536">
    <property type="entry name" value="PHD_PHRF1"/>
    <property type="match status" value="1"/>
</dbReference>
<dbReference type="STRING" id="94237.ENSMMOP00000023396"/>
<dbReference type="InterPro" id="IPR019786">
    <property type="entry name" value="Zinc_finger_PHD-type_CS"/>
</dbReference>
<dbReference type="Pfam" id="PF00628">
    <property type="entry name" value="PHD"/>
    <property type="match status" value="1"/>
</dbReference>
<name>A0A3Q3XJ15_MOLML</name>
<keyword evidence="9" id="KW-1185">Reference proteome</keyword>
<dbReference type="InterPro" id="IPR019787">
    <property type="entry name" value="Znf_PHD-finger"/>
</dbReference>
<dbReference type="PROSITE" id="PS00518">
    <property type="entry name" value="ZF_RING_1"/>
    <property type="match status" value="1"/>
</dbReference>
<dbReference type="Ensembl" id="ENSMMOT00000023782.1">
    <property type="protein sequence ID" value="ENSMMOP00000023396.1"/>
    <property type="gene ID" value="ENSMMOG00000017805.1"/>
</dbReference>
<evidence type="ECO:0000259" key="7">
    <source>
        <dbReference type="PROSITE" id="PS50089"/>
    </source>
</evidence>
<dbReference type="SMART" id="SM00184">
    <property type="entry name" value="RING"/>
    <property type="match status" value="2"/>
</dbReference>
<feature type="region of interest" description="Disordered" evidence="5">
    <location>
        <begin position="1"/>
        <end position="92"/>
    </location>
</feature>
<dbReference type="PANTHER" id="PTHR12618">
    <property type="entry name" value="PHD AND RING FINGER DOMAIN-CONTAINING PROTEIN 1"/>
    <property type="match status" value="1"/>
</dbReference>
<sequence>MDDEDSQDELINRNTSHSKGKKAAIWAISDDSDDDEDSEEVESNSGEEGEEDHLDEQEEEEDETEEEDDAKAEDGAFGGTSADLAGLSSDEDSDKCPICLNSFSSQPVATPENCEHYFCLDCILEWAKNANSCPIDRIAFNSIYLRKCYGGKVKKVITIQKPVKEGQEERVDVALEQTNCEVCGGSDREDRLLLCDGCDAGYHMECLTPPLDSVPVEEWFCPECEVNNRHPSKPS</sequence>
<feature type="compositionally biased region" description="Acidic residues" evidence="5">
    <location>
        <begin position="30"/>
        <end position="71"/>
    </location>
</feature>
<evidence type="ECO:0000256" key="4">
    <source>
        <dbReference type="PROSITE-ProRule" id="PRU00175"/>
    </source>
</evidence>
<evidence type="ECO:0000256" key="2">
    <source>
        <dbReference type="ARBA" id="ARBA00022771"/>
    </source>
</evidence>
<organism evidence="8 9">
    <name type="scientific">Mola mola</name>
    <name type="common">Ocean sunfish</name>
    <name type="synonym">Tetraodon mola</name>
    <dbReference type="NCBI Taxonomy" id="94237"/>
    <lineage>
        <taxon>Eukaryota</taxon>
        <taxon>Metazoa</taxon>
        <taxon>Chordata</taxon>
        <taxon>Craniata</taxon>
        <taxon>Vertebrata</taxon>
        <taxon>Euteleostomi</taxon>
        <taxon>Actinopterygii</taxon>
        <taxon>Neopterygii</taxon>
        <taxon>Teleostei</taxon>
        <taxon>Neoteleostei</taxon>
        <taxon>Acanthomorphata</taxon>
        <taxon>Eupercaria</taxon>
        <taxon>Tetraodontiformes</taxon>
        <taxon>Molidae</taxon>
        <taxon>Mola</taxon>
    </lineage>
</organism>
<dbReference type="InterPro" id="IPR001965">
    <property type="entry name" value="Znf_PHD"/>
</dbReference>
<protein>
    <recommendedName>
        <fullName evidence="10">PHD and ring finger domains 1</fullName>
    </recommendedName>
</protein>
<accession>A0A3Q3XJ15</accession>
<dbReference type="SUPFAM" id="SSF57850">
    <property type="entry name" value="RING/U-box"/>
    <property type="match status" value="1"/>
</dbReference>
<evidence type="ECO:0000313" key="8">
    <source>
        <dbReference type="Ensembl" id="ENSMMOP00000023396.1"/>
    </source>
</evidence>